<protein>
    <submittedName>
        <fullName evidence="1">Glutaredoxin family protein</fullName>
    </submittedName>
</protein>
<evidence type="ECO:0000313" key="2">
    <source>
        <dbReference type="Proteomes" id="UP000272503"/>
    </source>
</evidence>
<dbReference type="PANTHER" id="PTHR33558:SF1">
    <property type="entry name" value="GLUTAREDOXIN-LIKE PROTEIN C5ORF63 HOMOLOG"/>
    <property type="match status" value="1"/>
</dbReference>
<evidence type="ECO:0000313" key="1">
    <source>
        <dbReference type="EMBL" id="RLP75656.1"/>
    </source>
</evidence>
<proteinExistence type="predicted"/>
<name>A0A3L7A5Q4_9MICO</name>
<reference evidence="1 2" key="1">
    <citation type="submission" date="2018-10" db="EMBL/GenBank/DDBJ databases">
        <authorList>
            <person name="Li J."/>
        </authorList>
    </citation>
    <scope>NUCLEOTIDE SEQUENCE [LARGE SCALE GENOMIC DNA]</scope>
    <source>
        <strain evidence="1 2">IF 016277</strain>
    </source>
</reference>
<dbReference type="Pfam" id="PF05768">
    <property type="entry name" value="Glrx-like"/>
    <property type="match status" value="1"/>
</dbReference>
<dbReference type="AlphaFoldDB" id="A0A3L7A5Q4"/>
<dbReference type="InterPro" id="IPR052565">
    <property type="entry name" value="Glutaredoxin-like_YDR286C"/>
</dbReference>
<dbReference type="RefSeq" id="WP_121648630.1">
    <property type="nucleotide sequence ID" value="NZ_RCUX01000006.1"/>
</dbReference>
<dbReference type="PANTHER" id="PTHR33558">
    <property type="entry name" value="GLUTAREDOXIN-LIKE PROTEIN C5ORF63 HOMOLOG"/>
    <property type="match status" value="1"/>
</dbReference>
<dbReference type="EMBL" id="RCUX01000006">
    <property type="protein sequence ID" value="RLP75656.1"/>
    <property type="molecule type" value="Genomic_DNA"/>
</dbReference>
<dbReference type="Proteomes" id="UP000272503">
    <property type="component" value="Unassembled WGS sequence"/>
</dbReference>
<sequence>MTTIALTLIGKPGCHLCEDARDTVNQVAAEYADRANITVEELSILDDPELHARHWEEIPVLLVNGKQHTYWRVDPTRLRQALQAAL</sequence>
<dbReference type="OrthoDB" id="8779161at2"/>
<organism evidence="1 2">
    <name type="scientific">Mycetocola tolaasinivorans</name>
    <dbReference type="NCBI Taxonomy" id="76635"/>
    <lineage>
        <taxon>Bacteria</taxon>
        <taxon>Bacillati</taxon>
        <taxon>Actinomycetota</taxon>
        <taxon>Actinomycetes</taxon>
        <taxon>Micrococcales</taxon>
        <taxon>Microbacteriaceae</taxon>
        <taxon>Mycetocola</taxon>
    </lineage>
</organism>
<keyword evidence="2" id="KW-1185">Reference proteome</keyword>
<dbReference type="InterPro" id="IPR036249">
    <property type="entry name" value="Thioredoxin-like_sf"/>
</dbReference>
<accession>A0A3L7A5Q4</accession>
<dbReference type="SUPFAM" id="SSF52833">
    <property type="entry name" value="Thioredoxin-like"/>
    <property type="match status" value="1"/>
</dbReference>
<comment type="caution">
    <text evidence="1">The sequence shown here is derived from an EMBL/GenBank/DDBJ whole genome shotgun (WGS) entry which is preliminary data.</text>
</comment>
<dbReference type="Gene3D" id="3.40.30.10">
    <property type="entry name" value="Glutaredoxin"/>
    <property type="match status" value="1"/>
</dbReference>
<dbReference type="InterPro" id="IPR008554">
    <property type="entry name" value="Glutaredoxin-like"/>
</dbReference>
<gene>
    <name evidence="1" type="ORF">D9V32_09290</name>
</gene>